<dbReference type="PANTHER" id="PTHR28055">
    <property type="entry name" value="ALTERED INHERITANCE OF MITOCHONDRIA PROTEIN 41, MITOCHONDRIAL"/>
    <property type="match status" value="1"/>
</dbReference>
<reference evidence="1 2" key="1">
    <citation type="submission" date="2016-11" db="EMBL/GenBank/DDBJ databases">
        <authorList>
            <person name="Jaros S."/>
            <person name="Januszkiewicz K."/>
            <person name="Wedrychowicz H."/>
        </authorList>
    </citation>
    <scope>NUCLEOTIDE SEQUENCE [LARGE SCALE GENOMIC DNA]</scope>
    <source>
        <strain evidence="1 2">CGMCC 1.12145</strain>
    </source>
</reference>
<protein>
    <recommendedName>
        <fullName evidence="3">Glutamyl-tRNA amidotransferase</fullName>
    </recommendedName>
</protein>
<dbReference type="GO" id="GO:0016884">
    <property type="term" value="F:carbon-nitrogen ligase activity, with glutamine as amido-N-donor"/>
    <property type="evidence" value="ECO:0007669"/>
    <property type="project" value="InterPro"/>
</dbReference>
<keyword evidence="2" id="KW-1185">Reference proteome</keyword>
<gene>
    <name evidence="1" type="ORF">SAMN02927921_03505</name>
</gene>
<dbReference type="InterPro" id="IPR003789">
    <property type="entry name" value="Asn/Gln_tRNA_amidoTrase-B-like"/>
</dbReference>
<dbReference type="SUPFAM" id="SSF89095">
    <property type="entry name" value="GatB/YqeY motif"/>
    <property type="match status" value="1"/>
</dbReference>
<evidence type="ECO:0000313" key="2">
    <source>
        <dbReference type="Proteomes" id="UP000182248"/>
    </source>
</evidence>
<dbReference type="Gene3D" id="1.10.1510.10">
    <property type="entry name" value="Uncharacterised protein YqeY/AIM41 PF09424, N-terminal domain"/>
    <property type="match status" value="1"/>
</dbReference>
<proteinExistence type="predicted"/>
<dbReference type="AlphaFoldDB" id="A0A1K1RFW3"/>
<dbReference type="RefSeq" id="WP_072318760.1">
    <property type="nucleotide sequence ID" value="NZ_FPJE01000024.1"/>
</dbReference>
<dbReference type="OrthoDB" id="9788127at2"/>
<evidence type="ECO:0008006" key="3">
    <source>
        <dbReference type="Google" id="ProtNLM"/>
    </source>
</evidence>
<dbReference type="PANTHER" id="PTHR28055:SF1">
    <property type="entry name" value="ALTERED INHERITANCE OF MITOCHONDRIA PROTEIN 41, MITOCHONDRIAL"/>
    <property type="match status" value="1"/>
</dbReference>
<accession>A0A1K1RFW3</accession>
<evidence type="ECO:0000313" key="1">
    <source>
        <dbReference type="EMBL" id="SFW70841.1"/>
    </source>
</evidence>
<organism evidence="1 2">
    <name type="scientific">Sinomicrobium oceani</name>
    <dbReference type="NCBI Taxonomy" id="1150368"/>
    <lineage>
        <taxon>Bacteria</taxon>
        <taxon>Pseudomonadati</taxon>
        <taxon>Bacteroidota</taxon>
        <taxon>Flavobacteriia</taxon>
        <taxon>Flavobacteriales</taxon>
        <taxon>Flavobacteriaceae</taxon>
        <taxon>Sinomicrobium</taxon>
    </lineage>
</organism>
<dbReference type="Proteomes" id="UP000182248">
    <property type="component" value="Unassembled WGS sequence"/>
</dbReference>
<dbReference type="Pfam" id="PF09424">
    <property type="entry name" value="YqeY"/>
    <property type="match status" value="1"/>
</dbReference>
<dbReference type="InterPro" id="IPR019004">
    <property type="entry name" value="YqeY/Aim41"/>
</dbReference>
<dbReference type="Gene3D" id="1.10.10.410">
    <property type="match status" value="1"/>
</dbReference>
<sequence>MSLQSKVMEEMKTAMRAKDTVSLEALRAIKSALLLAQTESSSKELSEADELKLLQKLVKQRKDSATIYSDQGREDLAAPELAQAAVIEKFLPEQMSEEEIAVVVEKTIADTGAEGMKDMGKVMGAVTKQLAGKADGKVISAIVKQKLA</sequence>
<dbReference type="STRING" id="1150368.SAMN02927921_03505"/>
<dbReference type="InterPro" id="IPR042184">
    <property type="entry name" value="YqeY/Aim41_N"/>
</dbReference>
<name>A0A1K1RFW3_9FLAO</name>
<dbReference type="EMBL" id="FPJE01000024">
    <property type="protein sequence ID" value="SFW70841.1"/>
    <property type="molecule type" value="Genomic_DNA"/>
</dbReference>
<dbReference type="InterPro" id="IPR023168">
    <property type="entry name" value="GatB_Yqey_C_2"/>
</dbReference>